<dbReference type="CDD" id="cd02440">
    <property type="entry name" value="AdoMet_MTases"/>
    <property type="match status" value="1"/>
</dbReference>
<dbReference type="InterPro" id="IPR029063">
    <property type="entry name" value="SAM-dependent_MTases_sf"/>
</dbReference>
<protein>
    <submittedName>
        <fullName evidence="2">Methyltransferase domain protein</fullName>
    </submittedName>
</protein>
<comment type="caution">
    <text evidence="2">The sequence shown here is derived from an EMBL/GenBank/DDBJ whole genome shotgun (WGS) entry which is preliminary data.</text>
</comment>
<dbReference type="GO" id="GO:0008757">
    <property type="term" value="F:S-adenosylmethionine-dependent methyltransferase activity"/>
    <property type="evidence" value="ECO:0007669"/>
    <property type="project" value="InterPro"/>
</dbReference>
<gene>
    <name evidence="2" type="ORF">EMLJLAPB_00235</name>
</gene>
<dbReference type="InterPro" id="IPR013216">
    <property type="entry name" value="Methyltransf_11"/>
</dbReference>
<dbReference type="GO" id="GO:0032259">
    <property type="term" value="P:methylation"/>
    <property type="evidence" value="ECO:0007669"/>
    <property type="project" value="UniProtKB-KW"/>
</dbReference>
<organism evidence="2 3">
    <name type="scientific">Candidatus Argoarchaeum ethanivorans</name>
    <dbReference type="NCBI Taxonomy" id="2608793"/>
    <lineage>
        <taxon>Archaea</taxon>
        <taxon>Methanobacteriati</taxon>
        <taxon>Methanobacteriota</taxon>
        <taxon>Stenosarchaea group</taxon>
        <taxon>Methanomicrobia</taxon>
        <taxon>Methanosarcinales</taxon>
        <taxon>Methanosarcinales incertae sedis</taxon>
        <taxon>GOM Arc I cluster</taxon>
        <taxon>Candidatus Argoarchaeum</taxon>
    </lineage>
</organism>
<sequence length="231" mass="26992">MKRIWQIIDEMVWKYSAYVPFYLTNTILRSLNKGSENILELACGRGETMKILQSNKHKFYSVGADIFESDLKEAKRNKTHDEYVLCDVRKLPFKENSFDIVLCMELIEHFERENGMKLIEEMEKIAKKQVIITTPVGFLQQDPCDGNPHQEHKSGYYPFEFKKVGYNVSGFGVKISWWLTPSHSYLKKIIKRVLRVIFSPFSYYFPNLGERMICIKNIDASSDEKFSSASL</sequence>
<dbReference type="AlphaFoldDB" id="A0A811T9A1"/>
<evidence type="ECO:0000259" key="1">
    <source>
        <dbReference type="Pfam" id="PF08241"/>
    </source>
</evidence>
<reference evidence="2" key="1">
    <citation type="submission" date="2020-10" db="EMBL/GenBank/DDBJ databases">
        <authorList>
            <person name="Hahn C.J."/>
            <person name="Laso-Perez R."/>
            <person name="Vulcano F."/>
            <person name="Vaziourakis K.-M."/>
            <person name="Stokke R."/>
            <person name="Steen I.H."/>
            <person name="Teske A."/>
            <person name="Boetius A."/>
            <person name="Liebeke M."/>
            <person name="Amann R."/>
            <person name="Knittel K."/>
        </authorList>
    </citation>
    <scope>NUCLEOTIDE SEQUENCE</scope>
    <source>
        <strain evidence="2">Gfbio:e3339647-f889-4370-9287-4fb5cb688e4c:AG392D22_GoMArc1</strain>
    </source>
</reference>
<dbReference type="Gene3D" id="3.40.50.150">
    <property type="entry name" value="Vaccinia Virus protein VP39"/>
    <property type="match status" value="1"/>
</dbReference>
<dbReference type="SUPFAM" id="SSF53335">
    <property type="entry name" value="S-adenosyl-L-methionine-dependent methyltransferases"/>
    <property type="match status" value="1"/>
</dbReference>
<dbReference type="Pfam" id="PF08241">
    <property type="entry name" value="Methyltransf_11"/>
    <property type="match status" value="1"/>
</dbReference>
<evidence type="ECO:0000313" key="2">
    <source>
        <dbReference type="EMBL" id="CAD6492193.1"/>
    </source>
</evidence>
<proteinExistence type="predicted"/>
<accession>A0A811T9A1</accession>
<evidence type="ECO:0000313" key="3">
    <source>
        <dbReference type="Proteomes" id="UP000634805"/>
    </source>
</evidence>
<dbReference type="Proteomes" id="UP000634805">
    <property type="component" value="Unassembled WGS sequence"/>
</dbReference>
<dbReference type="EMBL" id="CAJHIS010000004">
    <property type="protein sequence ID" value="CAD6492193.1"/>
    <property type="molecule type" value="Genomic_DNA"/>
</dbReference>
<keyword evidence="2" id="KW-0808">Transferase</keyword>
<feature type="domain" description="Methyltransferase type 11" evidence="1">
    <location>
        <begin position="39"/>
        <end position="129"/>
    </location>
</feature>
<keyword evidence="2" id="KW-0489">Methyltransferase</keyword>
<name>A0A811T9A1_9EURY</name>